<reference evidence="2" key="1">
    <citation type="submission" date="2023-07" db="EMBL/GenBank/DDBJ databases">
        <title>30 novel species of actinomycetes from the DSMZ collection.</title>
        <authorList>
            <person name="Nouioui I."/>
        </authorList>
    </citation>
    <scope>NUCLEOTIDE SEQUENCE [LARGE SCALE GENOMIC DNA]</scope>
    <source>
        <strain evidence="2">DSM 46792</strain>
    </source>
</reference>
<sequence>MISVMAIGLTWVLLSLIAALAVARFIRAGEHRHAGSLFDFLEADLWADPPLDAPASTDRPRAAARR</sequence>
<evidence type="ECO:0000313" key="1">
    <source>
        <dbReference type="EMBL" id="MDT0277368.1"/>
    </source>
</evidence>
<protein>
    <submittedName>
        <fullName evidence="1">Uncharacterized protein</fullName>
    </submittedName>
</protein>
<accession>A0ABU2KB31</accession>
<keyword evidence="2" id="KW-1185">Reference proteome</keyword>
<dbReference type="RefSeq" id="WP_311346175.1">
    <property type="nucleotide sequence ID" value="NZ_JAVREI010000012.1"/>
</dbReference>
<gene>
    <name evidence="1" type="ORF">RM425_15805</name>
</gene>
<evidence type="ECO:0000313" key="2">
    <source>
        <dbReference type="Proteomes" id="UP001183222"/>
    </source>
</evidence>
<dbReference type="Proteomes" id="UP001183222">
    <property type="component" value="Unassembled WGS sequence"/>
</dbReference>
<comment type="caution">
    <text evidence="1">The sequence shown here is derived from an EMBL/GenBank/DDBJ whole genome shotgun (WGS) entry which is preliminary data.</text>
</comment>
<proteinExistence type="predicted"/>
<organism evidence="1 2">
    <name type="scientific">Blastococcus goldschmidtiae</name>
    <dbReference type="NCBI Taxonomy" id="3075546"/>
    <lineage>
        <taxon>Bacteria</taxon>
        <taxon>Bacillati</taxon>
        <taxon>Actinomycetota</taxon>
        <taxon>Actinomycetes</taxon>
        <taxon>Geodermatophilales</taxon>
        <taxon>Geodermatophilaceae</taxon>
        <taxon>Blastococcus</taxon>
    </lineage>
</organism>
<dbReference type="EMBL" id="JAVREI010000012">
    <property type="protein sequence ID" value="MDT0277368.1"/>
    <property type="molecule type" value="Genomic_DNA"/>
</dbReference>
<name>A0ABU2KB31_9ACTN</name>